<organism evidence="1 2">
    <name type="scientific">Actinospica acidithermotolerans</name>
    <dbReference type="NCBI Taxonomy" id="2828514"/>
    <lineage>
        <taxon>Bacteria</taxon>
        <taxon>Bacillati</taxon>
        <taxon>Actinomycetota</taxon>
        <taxon>Actinomycetes</taxon>
        <taxon>Catenulisporales</taxon>
        <taxon>Actinospicaceae</taxon>
        <taxon>Actinospica</taxon>
    </lineage>
</organism>
<reference evidence="1" key="1">
    <citation type="submission" date="2021-04" db="EMBL/GenBank/DDBJ databases">
        <title>Genome based classification of Actinospica acidithermotolerans sp. nov., an actinobacterium isolated from an Indonesian hot spring.</title>
        <authorList>
            <person name="Kusuma A.B."/>
            <person name="Putra K.E."/>
            <person name="Nafisah S."/>
            <person name="Loh J."/>
            <person name="Nouioui I."/>
            <person name="Goodfellow M."/>
        </authorList>
    </citation>
    <scope>NUCLEOTIDE SEQUENCE</scope>
    <source>
        <strain evidence="1">MGRD01-02</strain>
    </source>
</reference>
<dbReference type="InterPro" id="IPR025355">
    <property type="entry name" value="DUF4259"/>
</dbReference>
<dbReference type="RefSeq" id="WP_212519433.1">
    <property type="nucleotide sequence ID" value="NZ_JAGSOH010000053.1"/>
</dbReference>
<keyword evidence="2" id="KW-1185">Reference proteome</keyword>
<evidence type="ECO:0000313" key="2">
    <source>
        <dbReference type="Proteomes" id="UP000676325"/>
    </source>
</evidence>
<dbReference type="EMBL" id="JAGSOH010000053">
    <property type="protein sequence ID" value="MBR7828295.1"/>
    <property type="molecule type" value="Genomic_DNA"/>
</dbReference>
<comment type="caution">
    <text evidence="1">The sequence shown here is derived from an EMBL/GenBank/DDBJ whole genome shotgun (WGS) entry which is preliminary data.</text>
</comment>
<accession>A0A941EDA5</accession>
<dbReference type="Proteomes" id="UP000676325">
    <property type="component" value="Unassembled WGS sequence"/>
</dbReference>
<name>A0A941EDA5_9ACTN</name>
<dbReference type="AlphaFoldDB" id="A0A941EDA5"/>
<sequence>MGMLMGAWDIGPFDNDTAADFANDLDDAAEHERIPLLRRALDAVIACDAYLDSDFGVEALAASAIAARELPGGQEFASDAYVERILGEDSEIRQLWLEGDETGDGPWLASTRRLRDILAAA</sequence>
<protein>
    <submittedName>
        <fullName evidence="1">DUF4259 domain-containing protein</fullName>
    </submittedName>
</protein>
<proteinExistence type="predicted"/>
<dbReference type="Pfam" id="PF14078">
    <property type="entry name" value="DUF4259"/>
    <property type="match status" value="1"/>
</dbReference>
<gene>
    <name evidence="1" type="ORF">KDK95_18420</name>
</gene>
<evidence type="ECO:0000313" key="1">
    <source>
        <dbReference type="EMBL" id="MBR7828295.1"/>
    </source>
</evidence>